<proteinExistence type="predicted"/>
<sequence length="113" mass="13252">MANQMGEASEGRSSGKGKPLNSIDHKQSKPVKAWVKNELKQQQKRFKKILEHMEEIAPKRDKWFEEFFDRITTLGQNIDGDTRMVIAREDLPKKPRRKTKVTYEPKDLKGFDH</sequence>
<organism evidence="2">
    <name type="scientific">marine metagenome</name>
    <dbReference type="NCBI Taxonomy" id="408172"/>
    <lineage>
        <taxon>unclassified sequences</taxon>
        <taxon>metagenomes</taxon>
        <taxon>ecological metagenomes</taxon>
    </lineage>
</organism>
<reference evidence="2" key="1">
    <citation type="submission" date="2018-05" db="EMBL/GenBank/DDBJ databases">
        <authorList>
            <person name="Lanie J.A."/>
            <person name="Ng W.-L."/>
            <person name="Kazmierczak K.M."/>
            <person name="Andrzejewski T.M."/>
            <person name="Davidsen T.M."/>
            <person name="Wayne K.J."/>
            <person name="Tettelin H."/>
            <person name="Glass J.I."/>
            <person name="Rusch D."/>
            <person name="Podicherti R."/>
            <person name="Tsui H.-C.T."/>
            <person name="Winkler M.E."/>
        </authorList>
    </citation>
    <scope>NUCLEOTIDE SEQUENCE</scope>
</reference>
<name>A0A381XGP7_9ZZZZ</name>
<evidence type="ECO:0000256" key="1">
    <source>
        <dbReference type="SAM" id="MobiDB-lite"/>
    </source>
</evidence>
<feature type="region of interest" description="Disordered" evidence="1">
    <location>
        <begin position="1"/>
        <end position="33"/>
    </location>
</feature>
<gene>
    <name evidence="2" type="ORF">METZ01_LOCUS116287</name>
</gene>
<feature type="region of interest" description="Disordered" evidence="1">
    <location>
        <begin position="91"/>
        <end position="113"/>
    </location>
</feature>
<feature type="compositionally biased region" description="Basic and acidic residues" evidence="1">
    <location>
        <begin position="101"/>
        <end position="113"/>
    </location>
</feature>
<evidence type="ECO:0000313" key="2">
    <source>
        <dbReference type="EMBL" id="SVA63433.1"/>
    </source>
</evidence>
<accession>A0A381XGP7</accession>
<dbReference type="EMBL" id="UINC01014975">
    <property type="protein sequence ID" value="SVA63433.1"/>
    <property type="molecule type" value="Genomic_DNA"/>
</dbReference>
<protein>
    <submittedName>
        <fullName evidence="2">Uncharacterized protein</fullName>
    </submittedName>
</protein>
<dbReference type="AlphaFoldDB" id="A0A381XGP7"/>